<feature type="region of interest" description="Disordered" evidence="9">
    <location>
        <begin position="205"/>
        <end position="257"/>
    </location>
</feature>
<dbReference type="InterPro" id="IPR045199">
    <property type="entry name" value="ATAD2-like"/>
</dbReference>
<dbReference type="GO" id="GO:0003682">
    <property type="term" value="F:chromatin binding"/>
    <property type="evidence" value="ECO:0007669"/>
    <property type="project" value="TreeGrafter"/>
</dbReference>
<dbReference type="InterPro" id="IPR003959">
    <property type="entry name" value="ATPase_AAA_core"/>
</dbReference>
<dbReference type="GO" id="GO:0005524">
    <property type="term" value="F:ATP binding"/>
    <property type="evidence" value="ECO:0007669"/>
    <property type="project" value="UniProtKB-KW"/>
</dbReference>
<evidence type="ECO:0000313" key="11">
    <source>
        <dbReference type="EMBL" id="BBM97543.1"/>
    </source>
</evidence>
<dbReference type="InterPro" id="IPR027417">
    <property type="entry name" value="P-loop_NTPase"/>
</dbReference>
<keyword evidence="3" id="KW-0547">Nucleotide-binding</keyword>
<feature type="compositionally biased region" description="Basic and acidic residues" evidence="9">
    <location>
        <begin position="1966"/>
        <end position="1975"/>
    </location>
</feature>
<feature type="compositionally biased region" description="Acidic residues" evidence="9">
    <location>
        <begin position="975"/>
        <end position="985"/>
    </location>
</feature>
<feature type="region of interest" description="Disordered" evidence="9">
    <location>
        <begin position="74"/>
        <end position="184"/>
    </location>
</feature>
<feature type="compositionally biased region" description="Basic and acidic residues" evidence="9">
    <location>
        <begin position="154"/>
        <end position="164"/>
    </location>
</feature>
<feature type="region of interest" description="Disordered" evidence="9">
    <location>
        <begin position="870"/>
        <end position="909"/>
    </location>
</feature>
<keyword evidence="5" id="KW-0862">Zinc</keyword>
<dbReference type="GO" id="GO:0016887">
    <property type="term" value="F:ATP hydrolysis activity"/>
    <property type="evidence" value="ECO:0007669"/>
    <property type="project" value="InterPro"/>
</dbReference>
<dbReference type="GO" id="GO:0008270">
    <property type="term" value="F:zinc ion binding"/>
    <property type="evidence" value="ECO:0007669"/>
    <property type="project" value="UniProtKB-KW"/>
</dbReference>
<evidence type="ECO:0000256" key="9">
    <source>
        <dbReference type="SAM" id="MobiDB-lite"/>
    </source>
</evidence>
<evidence type="ECO:0000256" key="1">
    <source>
        <dbReference type="ARBA" id="ARBA00006914"/>
    </source>
</evidence>
<keyword evidence="6" id="KW-0067">ATP-binding</keyword>
<accession>A0AAF6AM73</accession>
<protein>
    <recommendedName>
        <fullName evidence="10">PHD-type domain-containing protein</fullName>
    </recommendedName>
</protein>
<reference evidence="12" key="1">
    <citation type="journal article" date="2020" name="Curr. Biol.">
        <title>Chromatin organization in early land plants reveals an ancestral association between H3K27me3, transposons, and constitutive heterochromatin.</title>
        <authorList>
            <person name="Montgomery S.A."/>
            <person name="Tanizawa Y."/>
            <person name="Galik B."/>
            <person name="Wang N."/>
            <person name="Ito T."/>
            <person name="Mochizuki T."/>
            <person name="Akimcheva S."/>
            <person name="Bowman J.L."/>
            <person name="Cognat V."/>
            <person name="Marechal-Drouard L."/>
            <person name="Ekker H."/>
            <person name="Hong S.F."/>
            <person name="Kohchi T."/>
            <person name="Lin S.S."/>
            <person name="Liu L.D."/>
            <person name="Nakamura Y."/>
            <person name="Valeeva L.R."/>
            <person name="Shakirov E.V."/>
            <person name="Shippen D.E."/>
            <person name="Wei W.L."/>
            <person name="Yagura M."/>
            <person name="Yamaoka S."/>
            <person name="Yamato K.T."/>
            <person name="Liu C."/>
            <person name="Berger F."/>
        </authorList>
    </citation>
    <scope>NUCLEOTIDE SEQUENCE [LARGE SCALE GENOMIC DNA]</scope>
    <source>
        <strain evidence="12">Tak-1</strain>
    </source>
</reference>
<feature type="region of interest" description="Disordered" evidence="9">
    <location>
        <begin position="1957"/>
        <end position="1979"/>
    </location>
</feature>
<dbReference type="InterPro" id="IPR003593">
    <property type="entry name" value="AAA+_ATPase"/>
</dbReference>
<dbReference type="GO" id="GO:0045815">
    <property type="term" value="P:transcription initiation-coupled chromatin remodeling"/>
    <property type="evidence" value="ECO:0007669"/>
    <property type="project" value="TreeGrafter"/>
</dbReference>
<organism evidence="11 12">
    <name type="scientific">Marchantia polymorpha subsp. ruderalis</name>
    <dbReference type="NCBI Taxonomy" id="1480154"/>
    <lineage>
        <taxon>Eukaryota</taxon>
        <taxon>Viridiplantae</taxon>
        <taxon>Streptophyta</taxon>
        <taxon>Embryophyta</taxon>
        <taxon>Marchantiophyta</taxon>
        <taxon>Marchantiopsida</taxon>
        <taxon>Marchantiidae</taxon>
        <taxon>Marchantiales</taxon>
        <taxon>Marchantiaceae</taxon>
        <taxon>Marchantia</taxon>
    </lineage>
</organism>
<feature type="region of interest" description="Disordered" evidence="9">
    <location>
        <begin position="1"/>
        <end position="30"/>
    </location>
</feature>
<keyword evidence="7" id="KW-0103">Bromodomain</keyword>
<evidence type="ECO:0000256" key="5">
    <source>
        <dbReference type="ARBA" id="ARBA00022833"/>
    </source>
</evidence>
<evidence type="ECO:0000256" key="2">
    <source>
        <dbReference type="ARBA" id="ARBA00022723"/>
    </source>
</evidence>
<dbReference type="InterPro" id="IPR041569">
    <property type="entry name" value="AAA_lid_3"/>
</dbReference>
<dbReference type="Pfam" id="PF17862">
    <property type="entry name" value="AAA_lid_3"/>
    <property type="match status" value="1"/>
</dbReference>
<dbReference type="PANTHER" id="PTHR23069">
    <property type="entry name" value="AAA DOMAIN-CONTAINING"/>
    <property type="match status" value="1"/>
</dbReference>
<evidence type="ECO:0000313" key="12">
    <source>
        <dbReference type="Proteomes" id="UP001162541"/>
    </source>
</evidence>
<comment type="similarity">
    <text evidence="1">Belongs to the AAA ATPase family.</text>
</comment>
<keyword evidence="2" id="KW-0479">Metal-binding</keyword>
<dbReference type="SUPFAM" id="SSF52540">
    <property type="entry name" value="P-loop containing nucleoside triphosphate hydrolases"/>
    <property type="match status" value="1"/>
</dbReference>
<dbReference type="GO" id="GO:0006334">
    <property type="term" value="P:nucleosome assembly"/>
    <property type="evidence" value="ECO:0007669"/>
    <property type="project" value="TreeGrafter"/>
</dbReference>
<feature type="compositionally biased region" description="Basic residues" evidence="9">
    <location>
        <begin position="210"/>
        <end position="233"/>
    </location>
</feature>
<feature type="coiled-coil region" evidence="8">
    <location>
        <begin position="1250"/>
        <end position="1277"/>
    </location>
</feature>
<feature type="compositionally biased region" description="Basic and acidic residues" evidence="9">
    <location>
        <begin position="1"/>
        <end position="15"/>
    </location>
</feature>
<dbReference type="InterPro" id="IPR003960">
    <property type="entry name" value="ATPase_AAA_CS"/>
</dbReference>
<feature type="region of interest" description="Disordered" evidence="9">
    <location>
        <begin position="2001"/>
        <end position="2046"/>
    </location>
</feature>
<dbReference type="InterPro" id="IPR013083">
    <property type="entry name" value="Znf_RING/FYVE/PHD"/>
</dbReference>
<dbReference type="Gene3D" id="3.40.50.300">
    <property type="entry name" value="P-loop containing nucleotide triphosphate hydrolases"/>
    <property type="match status" value="1"/>
</dbReference>
<gene>
    <name evidence="11" type="ORF">Mp_1g06470</name>
</gene>
<dbReference type="GO" id="GO:0006337">
    <property type="term" value="P:nucleosome disassembly"/>
    <property type="evidence" value="ECO:0007669"/>
    <property type="project" value="TreeGrafter"/>
</dbReference>
<evidence type="ECO:0000256" key="7">
    <source>
        <dbReference type="ARBA" id="ARBA00023117"/>
    </source>
</evidence>
<dbReference type="Pfam" id="PF13771">
    <property type="entry name" value="zf-HC5HC2H"/>
    <property type="match status" value="1"/>
</dbReference>
<dbReference type="Proteomes" id="UP001162541">
    <property type="component" value="Chromosome 1"/>
</dbReference>
<evidence type="ECO:0000256" key="4">
    <source>
        <dbReference type="ARBA" id="ARBA00022771"/>
    </source>
</evidence>
<feature type="compositionally biased region" description="Basic and acidic residues" evidence="9">
    <location>
        <begin position="172"/>
        <end position="184"/>
    </location>
</feature>
<evidence type="ECO:0000259" key="10">
    <source>
        <dbReference type="PROSITE" id="PS51805"/>
    </source>
</evidence>
<evidence type="ECO:0000256" key="3">
    <source>
        <dbReference type="ARBA" id="ARBA00022741"/>
    </source>
</evidence>
<keyword evidence="8" id="KW-0175">Coiled coil</keyword>
<dbReference type="Gene3D" id="1.10.8.60">
    <property type="match status" value="1"/>
</dbReference>
<feature type="domain" description="PHD-type" evidence="10">
    <location>
        <begin position="1100"/>
        <end position="1212"/>
    </location>
</feature>
<dbReference type="SMART" id="SM00382">
    <property type="entry name" value="AAA"/>
    <property type="match status" value="1"/>
</dbReference>
<dbReference type="EMBL" id="AP019866">
    <property type="protein sequence ID" value="BBM97543.1"/>
    <property type="molecule type" value="Genomic_DNA"/>
</dbReference>
<feature type="compositionally biased region" description="Basic and acidic residues" evidence="9">
    <location>
        <begin position="886"/>
        <end position="898"/>
    </location>
</feature>
<evidence type="ECO:0000256" key="6">
    <source>
        <dbReference type="ARBA" id="ARBA00022840"/>
    </source>
</evidence>
<dbReference type="GO" id="GO:0042393">
    <property type="term" value="F:histone binding"/>
    <property type="evidence" value="ECO:0007669"/>
    <property type="project" value="TreeGrafter"/>
</dbReference>
<dbReference type="FunFam" id="3.40.50.300:FF:000061">
    <property type="entry name" value="ATPase family, AAA domain-containing 2"/>
    <property type="match status" value="1"/>
</dbReference>
<dbReference type="InterPro" id="IPR034732">
    <property type="entry name" value="EPHD"/>
</dbReference>
<feature type="region of interest" description="Disordered" evidence="9">
    <location>
        <begin position="938"/>
        <end position="988"/>
    </location>
</feature>
<dbReference type="PANTHER" id="PTHR23069:SF7">
    <property type="entry name" value="P-LOOP CONTAINING NUCLEOSIDE TRIPHOSPHATE HYDROLASES SUPERFAMILY PROTEIN"/>
    <property type="match status" value="1"/>
</dbReference>
<dbReference type="Gene3D" id="3.30.40.10">
    <property type="entry name" value="Zinc/RING finger domain, C3HC4 (zinc finger)"/>
    <property type="match status" value="1"/>
</dbReference>
<keyword evidence="4" id="KW-0863">Zinc-finger</keyword>
<name>A0AAF6AM73_MARPO</name>
<dbReference type="GO" id="GO:0005634">
    <property type="term" value="C:nucleus"/>
    <property type="evidence" value="ECO:0007669"/>
    <property type="project" value="TreeGrafter"/>
</dbReference>
<proteinExistence type="inferred from homology"/>
<dbReference type="Pfam" id="PF00004">
    <property type="entry name" value="AAA"/>
    <property type="match status" value="1"/>
</dbReference>
<sequence length="2508" mass="276252">MLSRERSTRRIDAKEAAVIQSGPSSHLRHERRFTQRLSGSNLPLDESKPGLRCTPRIQAGVLREELVICVASEGHGMDGRNPKRRLGGDIVAPGSSTTKSGVREGLRLLHSPPEGLRSKKGSESRIASADVPLAVGSDGGNKRRRSAPAVYKESGADHVEKESKASQNSNRQTEENERRSERVKERLKLEKKKLLDESQAIHWEVQIGSGRHKKTSKRRLQQKGNRGKSRVQAKKQVNESWSLKREKGMSSVSSQEGHEERGEGLCWTRRLRERGKKRVLEFCAEVEVEAFAPDVRVVKHKVDKGDEALESIPEHISDELDKLFVKSWSRKHRRNFRTRARFQSLTKQETQAGTTQDPGGIGVDHLQSSPKEALREAKMADPTVNKSKEILEAEVPLVNGWHVVLNEHDSSSIELSTSKSSDGKSIARSVQDSLAFGGRSEDRVQADIPSVPPESSHFEAVHVESDEQIHLVLHLCIESNREQSADLNPITSTSASFPVERVHSLRMEPLSGVLKSACSVSPRAQAPSFACCELGVVTSTSAKARDSVVSNPLSKASENMLGSTEEPTSQEIVGLIVTDVEEDRGCNDSAEELVHGASRDFPENVLIQVVDRETSERMTDEDVEVHEIAACKEVDREMMVDGCKDSVCTKIDKQIVIEVGELNLSYQVNKETVQEVREDMRSSEVVKEVVKVKEHAVCSKVIIEGVVENPENKVQNVVERQNFLKVQESLTFREVGKQKVVEVRDFGHESNRKGELEGQERLVHDDIAREKIPDFQGHSHSLCTEVKPHEVNEREVCKKIAEEQVFELRQRTGCCESSVQVLEGKKDTVCQEMMELQMSDVREHTVCTDAVQDADKKALKSLEFSSNLLLESGDESASGNSEEDNSEKSGKEAQRVPEDSAGNSVDDNDVLAKYRRTKVKRGGYRTILETTSSVKFVLEGGTSEDENLDRTEISGDDPGPSSLKASTSTGRSEPAEDNGSEDQEETAGTRLQSLLDVVRNEVNATPELVESWDCRETNVLQVVSHTSERKDELHPQEVFVKERPAKCASDTRRGIVSLGLKCGLCGGTSDGKWACELRSARKTKARDGSQHASPKVTKYSVKEGSKFQVKKGWLGRLLGPLSERVGVAGAWVHEECAVWSPEVYFAGVGRLKNVKAAIRRGRLLKCSHCGQPGATIGCRVDRCPQNYHLPCAHFDGCSFDHKKYLVACSEHLHLFPSRYRRFLEYGVEVQMGGSVDIKDTSKLHRGNFRRMMIERRAAASTARLKDLEEEEKCMEKSGEDEEFVRRERKRLQRDLARIVPTKLGGQKTDGEKNTIPEGWNSVAGLQDVVECLKEMVILPLTYPGAFDRLGVVPPRGVLLHGHSGTGKTLVVRALAGACARGTQKISYFARKGADCLGKYVGDAERQLRLLFQVAEQHQPSIIFFDEIDGLAPSRSRDGQDQTHSSVVSTLLALMDGLSSRGSVIVIGATNRPDALDPALRRPGRFDREIYFPLPSASDRAAILALHSRSWIPCPSGEVLSAVAKATHGFAGADLRALCVEVALKALKRVAPIHQLMKSAEGRQVGVGLPQLPKIEVKASDWASALKEAPPPCSMRMTSAALGFIPGSPLPWYLVPSHLPALVEILMQLHRDGRSSMPPALHKAVSRIAEELESFALDSKVCELRSNFKWMALLQRGGQKLMTTVEAALASAGLVGKREGLGDCRHDEPLCDEASPGNPFLFDVDSCPPKHDNYGGWRGGHFRVLISGKEKRGQRQVAASIITAFEGFCETRMLNLPTMLHEGDGDVIQGLNRILGAGTGTTPCMLFMPQIESWSLAKEEVGEDLLEETARSYVLSKVSVPTTVSSSWSVFLQHIKCLSPDTSFMFLATSHLPLDELPAKVVDFFLSDTNKCKDKHAISRNQPVPCAVVQLPNLKEHEAVVERASEDISRSLAGRVVRYLSHSEEASIGAHTSAFSRLEPSGMLSEDMPKEGSRDETVDEGGECVVADVECSKLMRQLPPSKVFDMPEHSGPKASSVEIAQKPESRNAVDDCQVPVTHPRNAPRSWSSEQKTLQIAISQLSHQVLNQSHFSELRRISGRMKAAPCLSTSLIDQRILATANQYRSSFLQADNKDFEDRLDRRDDKNTSASHIYGLVAIGWKGKSGLYNSGTEVACDIANVLKLLRERVKAKVESGRDYSVYVPLLSKMSGLEDLVSSWLYQIRRLEAAAKVLPLSGLQSGVTPLCGTDDVSHPGVFEAHEASVVYLPRCCDQTLSSNKLPEKVGETSPKGDQYALSVNPKVMGTHSYPLSTEDATTTHLLKVHDRASGLDSLEGCETSPSFSDKLTAKRIIEKKCSHPAILVDPWKSDFEVHHQPVTPVNHVKSQDRTKVGGPVAGTTEEKACQLPAVSSRTSRPKTRVLVTTGSLLALESAIRDMILSSWNGHTAKSVELLHEVIASCAASLRVVSDELFREVDWTSSCYGDCPCPLGGQQTSEVLDALNKEICLCQLTKAVRKLTTQSSEDSYDLSKT</sequence>
<dbReference type="PROSITE" id="PS51805">
    <property type="entry name" value="EPHD"/>
    <property type="match status" value="1"/>
</dbReference>
<evidence type="ECO:0000256" key="8">
    <source>
        <dbReference type="SAM" id="Coils"/>
    </source>
</evidence>
<dbReference type="PROSITE" id="PS00674">
    <property type="entry name" value="AAA"/>
    <property type="match status" value="1"/>
</dbReference>